<sequence length="158" mass="17890">MNSYGEDIYFLTEKITFNDKVKPASLPKQGEEVPVGTQCYVTGVKNNNQFVSEGPFAVVNNATCFANLKGEDKLHQYVRPINKAYTLCTKGQSVEFCKDGFVPGPLTCKMGDKWVLQGINGWSKMSCAMNGYSVFFRVSSIIDHLTRYVPYFMRKYVY</sequence>
<dbReference type="Proteomes" id="UP000887567">
    <property type="component" value="Unplaced"/>
</dbReference>
<dbReference type="Gene3D" id="2.40.10.10">
    <property type="entry name" value="Trypsin-like serine proteases"/>
    <property type="match status" value="1"/>
</dbReference>
<accession>A0A913XDL6</accession>
<dbReference type="KEGG" id="epa:110241284"/>
<evidence type="ECO:0000259" key="2">
    <source>
        <dbReference type="Pfam" id="PF00089"/>
    </source>
</evidence>
<keyword evidence="1" id="KW-1015">Disulfide bond</keyword>
<name>A0A913XDL6_EXADI</name>
<evidence type="ECO:0000313" key="3">
    <source>
        <dbReference type="EnsemblMetazoa" id="XP_020902811.1"/>
    </source>
</evidence>
<dbReference type="PANTHER" id="PTHR24250">
    <property type="entry name" value="CHYMOTRYPSIN-RELATED"/>
    <property type="match status" value="1"/>
</dbReference>
<reference evidence="3" key="1">
    <citation type="submission" date="2022-11" db="UniProtKB">
        <authorList>
            <consortium name="EnsemblMetazoa"/>
        </authorList>
    </citation>
    <scope>IDENTIFICATION</scope>
</reference>
<organism evidence="3 4">
    <name type="scientific">Exaiptasia diaphana</name>
    <name type="common">Tropical sea anemone</name>
    <name type="synonym">Aiptasia pulchella</name>
    <dbReference type="NCBI Taxonomy" id="2652724"/>
    <lineage>
        <taxon>Eukaryota</taxon>
        <taxon>Metazoa</taxon>
        <taxon>Cnidaria</taxon>
        <taxon>Anthozoa</taxon>
        <taxon>Hexacorallia</taxon>
        <taxon>Actiniaria</taxon>
        <taxon>Aiptasiidae</taxon>
        <taxon>Exaiptasia</taxon>
    </lineage>
</organism>
<keyword evidence="4" id="KW-1185">Reference proteome</keyword>
<dbReference type="GO" id="GO:0004252">
    <property type="term" value="F:serine-type endopeptidase activity"/>
    <property type="evidence" value="ECO:0007669"/>
    <property type="project" value="InterPro"/>
</dbReference>
<dbReference type="PANTHER" id="PTHR24250:SF27">
    <property type="entry name" value="ELASTASE 2 LIKE"/>
    <property type="match status" value="1"/>
</dbReference>
<dbReference type="GO" id="GO:0006508">
    <property type="term" value="P:proteolysis"/>
    <property type="evidence" value="ECO:0007669"/>
    <property type="project" value="InterPro"/>
</dbReference>
<dbReference type="SUPFAM" id="SSF50494">
    <property type="entry name" value="Trypsin-like serine proteases"/>
    <property type="match status" value="1"/>
</dbReference>
<dbReference type="AlphaFoldDB" id="A0A913XDL6"/>
<feature type="domain" description="Peptidase S1" evidence="2">
    <location>
        <begin position="11"/>
        <end position="143"/>
    </location>
</feature>
<dbReference type="RefSeq" id="XP_020902811.1">
    <property type="nucleotide sequence ID" value="XM_021047152.1"/>
</dbReference>
<dbReference type="InterPro" id="IPR009003">
    <property type="entry name" value="Peptidase_S1_PA"/>
</dbReference>
<proteinExistence type="predicted"/>
<protein>
    <recommendedName>
        <fullName evidence="2">Peptidase S1 domain-containing protein</fullName>
    </recommendedName>
</protein>
<dbReference type="Pfam" id="PF00089">
    <property type="entry name" value="Trypsin"/>
    <property type="match status" value="1"/>
</dbReference>
<dbReference type="InterPro" id="IPR001254">
    <property type="entry name" value="Trypsin_dom"/>
</dbReference>
<evidence type="ECO:0000256" key="1">
    <source>
        <dbReference type="ARBA" id="ARBA00023157"/>
    </source>
</evidence>
<dbReference type="EnsemblMetazoa" id="XM_021047152.1">
    <property type="protein sequence ID" value="XP_020902811.1"/>
    <property type="gene ID" value="LOC110241284"/>
</dbReference>
<dbReference type="GeneID" id="110241284"/>
<evidence type="ECO:0000313" key="4">
    <source>
        <dbReference type="Proteomes" id="UP000887567"/>
    </source>
</evidence>
<dbReference type="InterPro" id="IPR043504">
    <property type="entry name" value="Peptidase_S1_PA_chymotrypsin"/>
</dbReference>